<dbReference type="Proteomes" id="UP000736672">
    <property type="component" value="Unassembled WGS sequence"/>
</dbReference>
<dbReference type="InterPro" id="IPR004827">
    <property type="entry name" value="bZIP"/>
</dbReference>
<keyword evidence="4" id="KW-1185">Reference proteome</keyword>
<gene>
    <name evidence="3" type="ORF">B0J15DRAFT_537439</name>
</gene>
<evidence type="ECO:0000256" key="1">
    <source>
        <dbReference type="SAM" id="MobiDB-lite"/>
    </source>
</evidence>
<dbReference type="Gene3D" id="1.20.5.170">
    <property type="match status" value="1"/>
</dbReference>
<dbReference type="EMBL" id="JAGTJS010000016">
    <property type="protein sequence ID" value="KAH7247125.1"/>
    <property type="molecule type" value="Genomic_DNA"/>
</dbReference>
<dbReference type="OrthoDB" id="10261951at2759"/>
<dbReference type="InterPro" id="IPR021833">
    <property type="entry name" value="DUF3425"/>
</dbReference>
<dbReference type="CDD" id="cd14688">
    <property type="entry name" value="bZIP_YAP"/>
    <property type="match status" value="1"/>
</dbReference>
<comment type="caution">
    <text evidence="3">The sequence shown here is derived from an EMBL/GenBank/DDBJ whole genome shotgun (WGS) entry which is preliminary data.</text>
</comment>
<accession>A0A9P9K7S4</accession>
<name>A0A9P9K7S4_FUSSL</name>
<evidence type="ECO:0000313" key="3">
    <source>
        <dbReference type="EMBL" id="KAH7247125.1"/>
    </source>
</evidence>
<evidence type="ECO:0000259" key="2">
    <source>
        <dbReference type="PROSITE" id="PS00036"/>
    </source>
</evidence>
<feature type="region of interest" description="Disordered" evidence="1">
    <location>
        <begin position="101"/>
        <end position="131"/>
    </location>
</feature>
<reference evidence="3" key="1">
    <citation type="journal article" date="2021" name="Nat. Commun.">
        <title>Genetic determinants of endophytism in the Arabidopsis root mycobiome.</title>
        <authorList>
            <person name="Mesny F."/>
            <person name="Miyauchi S."/>
            <person name="Thiergart T."/>
            <person name="Pickel B."/>
            <person name="Atanasova L."/>
            <person name="Karlsson M."/>
            <person name="Huettel B."/>
            <person name="Barry K.W."/>
            <person name="Haridas S."/>
            <person name="Chen C."/>
            <person name="Bauer D."/>
            <person name="Andreopoulos W."/>
            <person name="Pangilinan J."/>
            <person name="LaButti K."/>
            <person name="Riley R."/>
            <person name="Lipzen A."/>
            <person name="Clum A."/>
            <person name="Drula E."/>
            <person name="Henrissat B."/>
            <person name="Kohler A."/>
            <person name="Grigoriev I.V."/>
            <person name="Martin F.M."/>
            <person name="Hacquard S."/>
        </authorList>
    </citation>
    <scope>NUCLEOTIDE SEQUENCE</scope>
    <source>
        <strain evidence="3">FSSC 5 MPI-SDFR-AT-0091</strain>
    </source>
</reference>
<feature type="region of interest" description="Disordered" evidence="1">
    <location>
        <begin position="1"/>
        <end position="58"/>
    </location>
</feature>
<sequence>MPRPKKNTPSELTTAKIDKDERKKLRNRLSQRAFRRRQAESLRELKNRANASQAPDNERVLALEQENGRLRVQLAQFQSQLEGVQATFSLMSKTLSGILDEKASPSISRQSSAKEEDSGPSTAAVDETRPISDVIADQASDTNSAVNSALQPIPVPDPTPIHDLMDRIPQTEPPLSASPLQLQQIPRIWSFEYQMGHQSYTDALSAYHIQILKRLLSTKVDMTRPVDAQSYQNIFQSVSIVWALFNSITRPDVMNWLSKTKFFHIIELTVWQILPCQFTLSRVHKQYRPTQLQAAFQGQYPCVVDWIPFPLIRDRLIQFHAANPFIDQIFCEAVSAYVVESQLSDLVIGCPLLKVYIRVTDLVVSMASQEWEDPDIAPTLPAAQVQTLFTSPRHARLVFEHLKMNRGSSYYKIDPSFFEKYPELYTPSDEKVATGIPLRPDIQTTITRPNQLNGNTVAMYSNFIDSMFHVSSTISHA</sequence>
<proteinExistence type="predicted"/>
<feature type="compositionally biased region" description="Basic residues" evidence="1">
    <location>
        <begin position="24"/>
        <end position="36"/>
    </location>
</feature>
<dbReference type="PROSITE" id="PS00036">
    <property type="entry name" value="BZIP_BASIC"/>
    <property type="match status" value="1"/>
</dbReference>
<evidence type="ECO:0000313" key="4">
    <source>
        <dbReference type="Proteomes" id="UP000736672"/>
    </source>
</evidence>
<dbReference type="Pfam" id="PF11905">
    <property type="entry name" value="DUF3425"/>
    <property type="match status" value="1"/>
</dbReference>
<dbReference type="AlphaFoldDB" id="A0A9P9K7S4"/>
<feature type="domain" description="BZIP" evidence="2">
    <location>
        <begin position="22"/>
        <end position="37"/>
    </location>
</feature>
<dbReference type="SUPFAM" id="SSF57959">
    <property type="entry name" value="Leucine zipper domain"/>
    <property type="match status" value="1"/>
</dbReference>
<dbReference type="InterPro" id="IPR046347">
    <property type="entry name" value="bZIP_sf"/>
</dbReference>
<dbReference type="PANTHER" id="PTHR38116">
    <property type="entry name" value="CHROMOSOME 7, WHOLE GENOME SHOTGUN SEQUENCE"/>
    <property type="match status" value="1"/>
</dbReference>
<feature type="compositionally biased region" description="Basic and acidic residues" evidence="1">
    <location>
        <begin position="37"/>
        <end position="47"/>
    </location>
</feature>
<protein>
    <recommendedName>
        <fullName evidence="2">BZIP domain-containing protein</fullName>
    </recommendedName>
</protein>
<organism evidence="3 4">
    <name type="scientific">Fusarium solani</name>
    <name type="common">Filamentous fungus</name>
    <dbReference type="NCBI Taxonomy" id="169388"/>
    <lineage>
        <taxon>Eukaryota</taxon>
        <taxon>Fungi</taxon>
        <taxon>Dikarya</taxon>
        <taxon>Ascomycota</taxon>
        <taxon>Pezizomycotina</taxon>
        <taxon>Sordariomycetes</taxon>
        <taxon>Hypocreomycetidae</taxon>
        <taxon>Hypocreales</taxon>
        <taxon>Nectriaceae</taxon>
        <taxon>Fusarium</taxon>
        <taxon>Fusarium solani species complex</taxon>
    </lineage>
</organism>
<dbReference type="GO" id="GO:0003700">
    <property type="term" value="F:DNA-binding transcription factor activity"/>
    <property type="evidence" value="ECO:0007669"/>
    <property type="project" value="InterPro"/>
</dbReference>
<dbReference type="PANTHER" id="PTHR38116:SF9">
    <property type="entry name" value="BZIP DOMAIN-CONTAINING PROTEIN"/>
    <property type="match status" value="1"/>
</dbReference>